<evidence type="ECO:0000313" key="4">
    <source>
        <dbReference type="Proteomes" id="UP001303115"/>
    </source>
</evidence>
<gene>
    <name evidence="3" type="ORF">C8A01DRAFT_12331</name>
</gene>
<protein>
    <recommendedName>
        <fullName evidence="2">Nephrocystin 3-like N-terminal domain-containing protein</fullName>
    </recommendedName>
</protein>
<proteinExistence type="predicted"/>
<dbReference type="Pfam" id="PF24883">
    <property type="entry name" value="NPHP3_N"/>
    <property type="match status" value="1"/>
</dbReference>
<keyword evidence="4" id="KW-1185">Reference proteome</keyword>
<dbReference type="Gene3D" id="3.40.50.300">
    <property type="entry name" value="P-loop containing nucleotide triphosphate hydrolases"/>
    <property type="match status" value="1"/>
</dbReference>
<dbReference type="InterPro" id="IPR056884">
    <property type="entry name" value="NPHP3-like_N"/>
</dbReference>
<evidence type="ECO:0000259" key="2">
    <source>
        <dbReference type="Pfam" id="PF24883"/>
    </source>
</evidence>
<keyword evidence="1" id="KW-0677">Repeat</keyword>
<dbReference type="EMBL" id="MU854320">
    <property type="protein sequence ID" value="KAK4044323.1"/>
    <property type="molecule type" value="Genomic_DNA"/>
</dbReference>
<reference evidence="4" key="1">
    <citation type="journal article" date="2023" name="Mol. Phylogenet. Evol.">
        <title>Genome-scale phylogeny and comparative genomics of the fungal order Sordariales.</title>
        <authorList>
            <person name="Hensen N."/>
            <person name="Bonometti L."/>
            <person name="Westerberg I."/>
            <person name="Brannstrom I.O."/>
            <person name="Guillou S."/>
            <person name="Cros-Aarteil S."/>
            <person name="Calhoun S."/>
            <person name="Haridas S."/>
            <person name="Kuo A."/>
            <person name="Mondo S."/>
            <person name="Pangilinan J."/>
            <person name="Riley R."/>
            <person name="LaButti K."/>
            <person name="Andreopoulos B."/>
            <person name="Lipzen A."/>
            <person name="Chen C."/>
            <person name="Yan M."/>
            <person name="Daum C."/>
            <person name="Ng V."/>
            <person name="Clum A."/>
            <person name="Steindorff A."/>
            <person name="Ohm R.A."/>
            <person name="Martin F."/>
            <person name="Silar P."/>
            <person name="Natvig D.O."/>
            <person name="Lalanne C."/>
            <person name="Gautier V."/>
            <person name="Ament-Velasquez S.L."/>
            <person name="Kruys A."/>
            <person name="Hutchinson M.I."/>
            <person name="Powell A.J."/>
            <person name="Barry K."/>
            <person name="Miller A.N."/>
            <person name="Grigoriev I.V."/>
            <person name="Debuchy R."/>
            <person name="Gladieux P."/>
            <person name="Hiltunen Thoren M."/>
            <person name="Johannesson H."/>
        </authorList>
    </citation>
    <scope>NUCLEOTIDE SEQUENCE [LARGE SCALE GENOMIC DNA]</scope>
    <source>
        <strain evidence="4">CBS 284.82</strain>
    </source>
</reference>
<dbReference type="PANTHER" id="PTHR10039:SF5">
    <property type="entry name" value="NACHT DOMAIN-CONTAINING PROTEIN"/>
    <property type="match status" value="1"/>
</dbReference>
<dbReference type="Proteomes" id="UP001303115">
    <property type="component" value="Unassembled WGS sequence"/>
</dbReference>
<dbReference type="SUPFAM" id="SSF52540">
    <property type="entry name" value="P-loop containing nucleoside triphosphate hydrolases"/>
    <property type="match status" value="1"/>
</dbReference>
<feature type="domain" description="Nephrocystin 3-like N-terminal" evidence="2">
    <location>
        <begin position="83"/>
        <end position="248"/>
    </location>
</feature>
<accession>A0AAN6PQW5</accession>
<dbReference type="AlphaFoldDB" id="A0AAN6PQW5"/>
<evidence type="ECO:0000256" key="1">
    <source>
        <dbReference type="ARBA" id="ARBA00022737"/>
    </source>
</evidence>
<sequence length="384" mass="43998">MLTLGHELTELLRAQRPIASEVDSKLSRLVDEFQVTQKQLRILQSLRYDSMRLREGEVASAHEQTFEWMFDRAASTSPHESRTGFSTWLEAEDGIFWVTGKPGCGKSTLMKFVSHHDTTTRSLQVWAAGKRLVTACFYFWRGAGENLQTKQDGLLRTLLSQIMTECPSLMPKLCPERWANVQQQTEPWTRQELLAAFSKLPEEKLSLNSAFAFFIDGLDEYDGSHEEIAQVVSQLAAPANVKICIASRDLPTFDHHFGSSAKHERRRKLILHEHTKADIMRFVQDKLGGDQRYRDFMCRQQHELGHDTLVNEITSRAQGMFIWVRIACEEVVKGLTHQDTPDILAARLETVPTDLEILYTRIIERVDPIYQRMSARILLLLLAA</sequence>
<dbReference type="InterPro" id="IPR027417">
    <property type="entry name" value="P-loop_NTPase"/>
</dbReference>
<comment type="caution">
    <text evidence="3">The sequence shown here is derived from an EMBL/GenBank/DDBJ whole genome shotgun (WGS) entry which is preliminary data.</text>
</comment>
<dbReference type="PANTHER" id="PTHR10039">
    <property type="entry name" value="AMELOGENIN"/>
    <property type="match status" value="1"/>
</dbReference>
<name>A0AAN6PQW5_9PEZI</name>
<evidence type="ECO:0000313" key="3">
    <source>
        <dbReference type="EMBL" id="KAK4044323.1"/>
    </source>
</evidence>
<feature type="non-terminal residue" evidence="3">
    <location>
        <position position="384"/>
    </location>
</feature>
<organism evidence="3 4">
    <name type="scientific">Parachaetomium inaequale</name>
    <dbReference type="NCBI Taxonomy" id="2588326"/>
    <lineage>
        <taxon>Eukaryota</taxon>
        <taxon>Fungi</taxon>
        <taxon>Dikarya</taxon>
        <taxon>Ascomycota</taxon>
        <taxon>Pezizomycotina</taxon>
        <taxon>Sordariomycetes</taxon>
        <taxon>Sordariomycetidae</taxon>
        <taxon>Sordariales</taxon>
        <taxon>Chaetomiaceae</taxon>
        <taxon>Parachaetomium</taxon>
    </lineage>
</organism>